<dbReference type="SUPFAM" id="SSF56219">
    <property type="entry name" value="DNase I-like"/>
    <property type="match status" value="1"/>
</dbReference>
<name>A0A812DBA9_ACAPH</name>
<dbReference type="Proteomes" id="UP000597762">
    <property type="component" value="Unassembled WGS sequence"/>
</dbReference>
<dbReference type="Gene3D" id="3.60.10.10">
    <property type="entry name" value="Endonuclease/exonuclease/phosphatase"/>
    <property type="match status" value="1"/>
</dbReference>
<organism evidence="1 2">
    <name type="scientific">Acanthosepion pharaonis</name>
    <name type="common">Pharaoh cuttlefish</name>
    <name type="synonym">Sepia pharaonis</name>
    <dbReference type="NCBI Taxonomy" id="158019"/>
    <lineage>
        <taxon>Eukaryota</taxon>
        <taxon>Metazoa</taxon>
        <taxon>Spiralia</taxon>
        <taxon>Lophotrochozoa</taxon>
        <taxon>Mollusca</taxon>
        <taxon>Cephalopoda</taxon>
        <taxon>Coleoidea</taxon>
        <taxon>Decapodiformes</taxon>
        <taxon>Sepiida</taxon>
        <taxon>Sepiina</taxon>
        <taxon>Sepiidae</taxon>
        <taxon>Acanthosepion</taxon>
    </lineage>
</organism>
<dbReference type="OrthoDB" id="6157381at2759"/>
<protein>
    <recommendedName>
        <fullName evidence="3">Endonuclease/exonuclease/phosphatase domain-containing protein</fullName>
    </recommendedName>
</protein>
<reference evidence="1" key="1">
    <citation type="submission" date="2021-01" db="EMBL/GenBank/DDBJ databases">
        <authorList>
            <person name="Li R."/>
            <person name="Bekaert M."/>
        </authorList>
    </citation>
    <scope>NUCLEOTIDE SEQUENCE</scope>
    <source>
        <strain evidence="1">Farmed</strain>
    </source>
</reference>
<evidence type="ECO:0000313" key="2">
    <source>
        <dbReference type="Proteomes" id="UP000597762"/>
    </source>
</evidence>
<sequence>MGFAVRNNLLNTIQPGSNGSKRLLTIRLNTNAGPVTFVRVYAPTLSATPDIKDEFYDKLATTISIIPSKDQLVLLGDFNAKVGADHDSWPSCLGQQDERQRSETARAMHLPQLVHSQLLQDQAPAQGLLETSTLKALAPAGSYSGQTIHH</sequence>
<accession>A0A812DBA9</accession>
<dbReference type="InterPro" id="IPR036691">
    <property type="entry name" value="Endo/exonu/phosph_ase_sf"/>
</dbReference>
<comment type="caution">
    <text evidence="1">The sequence shown here is derived from an EMBL/GenBank/DDBJ whole genome shotgun (WGS) entry which is preliminary data.</text>
</comment>
<evidence type="ECO:0008006" key="3">
    <source>
        <dbReference type="Google" id="ProtNLM"/>
    </source>
</evidence>
<dbReference type="AlphaFoldDB" id="A0A812DBA9"/>
<dbReference type="EMBL" id="CAHIKZ030002944">
    <property type="protein sequence ID" value="CAE1294276.1"/>
    <property type="molecule type" value="Genomic_DNA"/>
</dbReference>
<gene>
    <name evidence="1" type="ORF">SPHA_50315</name>
</gene>
<evidence type="ECO:0000313" key="1">
    <source>
        <dbReference type="EMBL" id="CAE1294276.1"/>
    </source>
</evidence>
<keyword evidence="2" id="KW-1185">Reference proteome</keyword>
<proteinExistence type="predicted"/>